<gene>
    <name evidence="1" type="ORF">GJV77_05665</name>
</gene>
<organism evidence="1 2">
    <name type="scientific">Myroides pelagicus</name>
    <dbReference type="NCBI Taxonomy" id="270914"/>
    <lineage>
        <taxon>Bacteria</taxon>
        <taxon>Pseudomonadati</taxon>
        <taxon>Bacteroidota</taxon>
        <taxon>Flavobacteriia</taxon>
        <taxon>Flavobacteriales</taxon>
        <taxon>Flavobacteriaceae</taxon>
        <taxon>Myroides</taxon>
    </lineage>
</organism>
<dbReference type="OrthoDB" id="1098190at2"/>
<dbReference type="RefSeq" id="WP_155035407.1">
    <property type="nucleotide sequence ID" value="NZ_JAYMMG010000005.1"/>
</dbReference>
<proteinExistence type="predicted"/>
<keyword evidence="2" id="KW-1185">Reference proteome</keyword>
<reference evidence="1 2" key="1">
    <citation type="journal article" date="2006" name="Int. J. Syst. Evol. Microbiol.">
        <title>Myroides pelagicus sp. nov., isolated from seawater in Thailand.</title>
        <authorList>
            <person name="Yoon J."/>
            <person name="Maneerat S."/>
            <person name="Kawai F."/>
            <person name="Yokota A."/>
        </authorList>
    </citation>
    <scope>NUCLEOTIDE SEQUENCE [LARGE SCALE GENOMIC DNA]</scope>
    <source>
        <strain evidence="1 2">SM1T</strain>
    </source>
</reference>
<accession>A0A7K1GKS6</accession>
<name>A0A7K1GKS6_9FLAO</name>
<evidence type="ECO:0000313" key="2">
    <source>
        <dbReference type="Proteomes" id="UP000488936"/>
    </source>
</evidence>
<sequence length="46" mass="5086">MESQEKISINNFAGVEELEMDIKLINILIGPQDVGKSVVVKMVNLV</sequence>
<evidence type="ECO:0000313" key="1">
    <source>
        <dbReference type="EMBL" id="MTH29408.1"/>
    </source>
</evidence>
<dbReference type="AlphaFoldDB" id="A0A7K1GKS6"/>
<dbReference type="EMBL" id="WMJY01000009">
    <property type="protein sequence ID" value="MTH29408.1"/>
    <property type="molecule type" value="Genomic_DNA"/>
</dbReference>
<dbReference type="Proteomes" id="UP000488936">
    <property type="component" value="Unassembled WGS sequence"/>
</dbReference>
<comment type="caution">
    <text evidence="1">The sequence shown here is derived from an EMBL/GenBank/DDBJ whole genome shotgun (WGS) entry which is preliminary data.</text>
</comment>
<evidence type="ECO:0008006" key="3">
    <source>
        <dbReference type="Google" id="ProtNLM"/>
    </source>
</evidence>
<protein>
    <recommendedName>
        <fullName evidence="3">AAA family ATPase</fullName>
    </recommendedName>
</protein>